<evidence type="ECO:0000313" key="2">
    <source>
        <dbReference type="EMBL" id="MFC6633228.1"/>
    </source>
</evidence>
<sequence>MLGGNEEIESKYVVFGCLIPVFISFLFYLLLMAFSLDDALSEFWAKVFVRFPLYVNVIDFSPYKFEFFFLFFFSLISIPVSMLYWWRVVPSGFRGWLYRSSGKFVVKLVLSVIFLALIFVGSWFISVESLSDRRAGFFRYSFENPVLYYTLFIFPVSLVSWFSAGAAKFAYFKYKNTY</sequence>
<feature type="transmembrane region" description="Helical" evidence="1">
    <location>
        <begin position="67"/>
        <end position="85"/>
    </location>
</feature>
<feature type="transmembrane region" description="Helical" evidence="1">
    <location>
        <begin position="105"/>
        <end position="126"/>
    </location>
</feature>
<dbReference type="Proteomes" id="UP001596425">
    <property type="component" value="Unassembled WGS sequence"/>
</dbReference>
<evidence type="ECO:0000256" key="1">
    <source>
        <dbReference type="SAM" id="Phobius"/>
    </source>
</evidence>
<keyword evidence="1" id="KW-0812">Transmembrane</keyword>
<organism evidence="2 3">
    <name type="scientific">Microbulbifer taiwanensis</name>
    <dbReference type="NCBI Taxonomy" id="986746"/>
    <lineage>
        <taxon>Bacteria</taxon>
        <taxon>Pseudomonadati</taxon>
        <taxon>Pseudomonadota</taxon>
        <taxon>Gammaproteobacteria</taxon>
        <taxon>Cellvibrionales</taxon>
        <taxon>Microbulbiferaceae</taxon>
        <taxon>Microbulbifer</taxon>
    </lineage>
</organism>
<keyword evidence="1" id="KW-1133">Transmembrane helix</keyword>
<name>A0ABW1YKF0_9GAMM</name>
<protein>
    <submittedName>
        <fullName evidence="2">Uncharacterized protein</fullName>
    </submittedName>
</protein>
<proteinExistence type="predicted"/>
<reference evidence="3" key="1">
    <citation type="journal article" date="2019" name="Int. J. Syst. Evol. Microbiol.">
        <title>The Global Catalogue of Microorganisms (GCM) 10K type strain sequencing project: providing services to taxonomists for standard genome sequencing and annotation.</title>
        <authorList>
            <consortium name="The Broad Institute Genomics Platform"/>
            <consortium name="The Broad Institute Genome Sequencing Center for Infectious Disease"/>
            <person name="Wu L."/>
            <person name="Ma J."/>
        </authorList>
    </citation>
    <scope>NUCLEOTIDE SEQUENCE [LARGE SCALE GENOMIC DNA]</scope>
    <source>
        <strain evidence="3">CGMCC 1.13718</strain>
    </source>
</reference>
<keyword evidence="1" id="KW-0472">Membrane</keyword>
<feature type="transmembrane region" description="Helical" evidence="1">
    <location>
        <begin position="146"/>
        <end position="171"/>
    </location>
</feature>
<dbReference type="EMBL" id="JBHSVR010000001">
    <property type="protein sequence ID" value="MFC6633228.1"/>
    <property type="molecule type" value="Genomic_DNA"/>
</dbReference>
<feature type="transmembrane region" description="Helical" evidence="1">
    <location>
        <begin position="12"/>
        <end position="34"/>
    </location>
</feature>
<dbReference type="RefSeq" id="WP_193189294.1">
    <property type="nucleotide sequence ID" value="NZ_JACZFR010000006.1"/>
</dbReference>
<keyword evidence="3" id="KW-1185">Reference proteome</keyword>
<gene>
    <name evidence="2" type="ORF">ACFQBM_08055</name>
</gene>
<evidence type="ECO:0000313" key="3">
    <source>
        <dbReference type="Proteomes" id="UP001596425"/>
    </source>
</evidence>
<comment type="caution">
    <text evidence="2">The sequence shown here is derived from an EMBL/GenBank/DDBJ whole genome shotgun (WGS) entry which is preliminary data.</text>
</comment>
<accession>A0ABW1YKF0</accession>